<dbReference type="EMBL" id="GDHF01004777">
    <property type="protein sequence ID" value="JAI47537.1"/>
    <property type="molecule type" value="Transcribed_RNA"/>
</dbReference>
<evidence type="ECO:0000256" key="3">
    <source>
        <dbReference type="SAM" id="Coils"/>
    </source>
</evidence>
<dbReference type="AlphaFoldDB" id="A0A0K8V1E3"/>
<dbReference type="InterPro" id="IPR018612">
    <property type="entry name" value="NSRP1_N"/>
</dbReference>
<evidence type="ECO:0000313" key="6">
    <source>
        <dbReference type="EMBL" id="JAI20172.1"/>
    </source>
</evidence>
<comment type="similarity">
    <text evidence="1">Belongs to the NSRP1 family.</text>
</comment>
<dbReference type="PANTHER" id="PTHR31938:SF4">
    <property type="entry name" value="NUCLEAR SPECKLE SPLICING REGULATORY PROTEIN 1"/>
    <property type="match status" value="1"/>
</dbReference>
<gene>
    <name evidence="7" type="primary">nsrp1_2</name>
    <name evidence="6" type="synonym">nsrp1_0</name>
    <name evidence="8" type="synonym">nsrp1_1</name>
    <name evidence="6" type="ORF">c1_g1_i1</name>
    <name evidence="7" type="ORF">c1_g1_i3</name>
    <name evidence="8" type="ORF">c1_g1_i4</name>
</gene>
<evidence type="ECO:0000313" key="7">
    <source>
        <dbReference type="EMBL" id="JAI32420.1"/>
    </source>
</evidence>
<feature type="region of interest" description="Disordered" evidence="4">
    <location>
        <begin position="48"/>
        <end position="89"/>
    </location>
</feature>
<evidence type="ECO:0000256" key="4">
    <source>
        <dbReference type="SAM" id="MobiDB-lite"/>
    </source>
</evidence>
<evidence type="ECO:0000259" key="5">
    <source>
        <dbReference type="Pfam" id="PF09745"/>
    </source>
</evidence>
<feature type="coiled-coil region" evidence="3">
    <location>
        <begin position="118"/>
        <end position="211"/>
    </location>
</feature>
<dbReference type="OrthoDB" id="446635at2759"/>
<dbReference type="InterPro" id="IPR042816">
    <property type="entry name" value="Nsrp1"/>
</dbReference>
<dbReference type="EMBL" id="GDHF01032142">
    <property type="protein sequence ID" value="JAI20172.1"/>
    <property type="molecule type" value="Transcribed_RNA"/>
</dbReference>
<protein>
    <submittedName>
        <fullName evidence="7">Nuclear speckle splicing regulatory protein 1</fullName>
    </submittedName>
</protein>
<name>A0A0K8V1E3_BACLA</name>
<feature type="region of interest" description="Disordered" evidence="4">
    <location>
        <begin position="258"/>
        <end position="324"/>
    </location>
</feature>
<accession>A0A0K8V1E3</accession>
<dbReference type="Pfam" id="PF09745">
    <property type="entry name" value="NSRP1_N"/>
    <property type="match status" value="1"/>
</dbReference>
<feature type="compositionally biased region" description="Acidic residues" evidence="4">
    <location>
        <begin position="305"/>
        <end position="320"/>
    </location>
</feature>
<feature type="domain" description="Nuclear speckle splicing regulatory protein 1 N-terminal" evidence="5">
    <location>
        <begin position="102"/>
        <end position="219"/>
    </location>
</feature>
<reference evidence="7" key="1">
    <citation type="submission" date="2015-06" db="EMBL/GenBank/DDBJ databases">
        <authorList>
            <person name="Hoefler B.C."/>
            <person name="Straight P.D."/>
        </authorList>
    </citation>
    <scope>NUCLEOTIDE SEQUENCE</scope>
</reference>
<dbReference type="EMBL" id="GDHF01019894">
    <property type="protein sequence ID" value="JAI32420.1"/>
    <property type="molecule type" value="Transcribed_RNA"/>
</dbReference>
<evidence type="ECO:0000256" key="1">
    <source>
        <dbReference type="ARBA" id="ARBA00010126"/>
    </source>
</evidence>
<dbReference type="GO" id="GO:0000381">
    <property type="term" value="P:regulation of alternative mRNA splicing, via spliceosome"/>
    <property type="evidence" value="ECO:0007669"/>
    <property type="project" value="InterPro"/>
</dbReference>
<sequence>ISEVQLYNWSQRFIKRLKAYQAPILSKAFLHVNLGNCKMSKQYGLIIPGQQKKQDESTKAARPISKPSIFDESSSDDESRPQFKSRTSILQGPSLMERRIARTMQEKALKEDPTVFQYDELYDEIENKREQEQEIKSKEPKKPKYIGRLMEFAERRKLENELRVERQVQKEREQEGEEFKGKESFVTSTYRKKLEEMRKLQEQEKRDEYLEAIGDVTKQKDLDGFYRHLFEQKTGSAKEVKKPDLLVVTSACDEDDIAYKPIKSGKVPPQRTYRKRRASDDMEEDDRENAENEGKKVHLSNNIDADSDFSIDSSSDDEDTSKEAVGVKMVEKAKRLAANNSATKTAINLDAIKKETPDKKIVQSDSKTEKLATIVSSESDLVDVKPKVKIDKSAIWKKRTVGEVYEAAVQRYYERRAARRA</sequence>
<keyword evidence="2 3" id="KW-0175">Coiled coil</keyword>
<evidence type="ECO:0000256" key="2">
    <source>
        <dbReference type="ARBA" id="ARBA00023054"/>
    </source>
</evidence>
<feature type="non-terminal residue" evidence="7">
    <location>
        <position position="1"/>
    </location>
</feature>
<proteinExistence type="inferred from homology"/>
<organism evidence="7">
    <name type="scientific">Bactrocera latifrons</name>
    <name type="common">Malaysian fruit fly</name>
    <name type="synonym">Chaetodacus latifrons</name>
    <dbReference type="NCBI Taxonomy" id="174628"/>
    <lineage>
        <taxon>Eukaryota</taxon>
        <taxon>Metazoa</taxon>
        <taxon>Ecdysozoa</taxon>
        <taxon>Arthropoda</taxon>
        <taxon>Hexapoda</taxon>
        <taxon>Insecta</taxon>
        <taxon>Pterygota</taxon>
        <taxon>Neoptera</taxon>
        <taxon>Endopterygota</taxon>
        <taxon>Diptera</taxon>
        <taxon>Brachycera</taxon>
        <taxon>Muscomorpha</taxon>
        <taxon>Tephritoidea</taxon>
        <taxon>Tephritidae</taxon>
        <taxon>Bactrocera</taxon>
        <taxon>Bactrocera</taxon>
    </lineage>
</organism>
<evidence type="ECO:0000313" key="8">
    <source>
        <dbReference type="EMBL" id="JAI47537.1"/>
    </source>
</evidence>
<dbReference type="PANTHER" id="PTHR31938">
    <property type="entry name" value="NUCLEAR SPECKLE SPLICING REGULATORY PROTEIN 1"/>
    <property type="match status" value="1"/>
</dbReference>